<dbReference type="InterPro" id="IPR036366">
    <property type="entry name" value="PGBDSf"/>
</dbReference>
<dbReference type="Gene3D" id="3.90.1720.10">
    <property type="entry name" value="endopeptidase domain like (from Nostoc punctiforme)"/>
    <property type="match status" value="1"/>
</dbReference>
<dbReference type="PATRIC" id="fig|626937.4.peg.517"/>
<evidence type="ECO:0000313" key="4">
    <source>
        <dbReference type="Proteomes" id="UP000070366"/>
    </source>
</evidence>
<dbReference type="EMBL" id="LSZW01000037">
    <property type="protein sequence ID" value="KXK66616.1"/>
    <property type="molecule type" value="Genomic_DNA"/>
</dbReference>
<organism evidence="3 4">
    <name type="scientific">Christensenella minuta</name>
    <dbReference type="NCBI Taxonomy" id="626937"/>
    <lineage>
        <taxon>Bacteria</taxon>
        <taxon>Bacillati</taxon>
        <taxon>Bacillota</taxon>
        <taxon>Clostridia</taxon>
        <taxon>Christensenellales</taxon>
        <taxon>Christensenellaceae</taxon>
        <taxon>Christensenella</taxon>
    </lineage>
</organism>
<name>A0A136Q7S6_9FIRM</name>
<dbReference type="Pfam" id="PF01471">
    <property type="entry name" value="PG_binding_1"/>
    <property type="match status" value="1"/>
</dbReference>
<dbReference type="InterPro" id="IPR036365">
    <property type="entry name" value="PGBD-like_sf"/>
</dbReference>
<comment type="caution">
    <text evidence="3">The sequence shown here is derived from an EMBL/GenBank/DDBJ whole genome shotgun (WGS) entry which is preliminary data.</text>
</comment>
<proteinExistence type="predicted"/>
<reference evidence="3 4" key="1">
    <citation type="submission" date="2016-02" db="EMBL/GenBank/DDBJ databases">
        <authorList>
            <person name="Wen L."/>
            <person name="He K."/>
            <person name="Yang H."/>
        </authorList>
    </citation>
    <scope>NUCLEOTIDE SEQUENCE [LARGE SCALE GENOMIC DNA]</scope>
    <source>
        <strain evidence="3 4">DSM 22607</strain>
    </source>
</reference>
<dbReference type="SUPFAM" id="SSF47090">
    <property type="entry name" value="PGBD-like"/>
    <property type="match status" value="1"/>
</dbReference>
<dbReference type="STRING" id="626937.HMPREF3293_00527"/>
<dbReference type="Proteomes" id="UP000070366">
    <property type="component" value="Unassembled WGS sequence"/>
</dbReference>
<evidence type="ECO:0000256" key="1">
    <source>
        <dbReference type="SAM" id="MobiDB-lite"/>
    </source>
</evidence>
<dbReference type="InterPro" id="IPR038765">
    <property type="entry name" value="Papain-like_cys_pep_sf"/>
</dbReference>
<accession>A0A136Q7S6</accession>
<dbReference type="RefSeq" id="WP_066523724.1">
    <property type="nucleotide sequence ID" value="NZ_CABMOF010000028.1"/>
</dbReference>
<evidence type="ECO:0000313" key="3">
    <source>
        <dbReference type="EMBL" id="KXK66616.1"/>
    </source>
</evidence>
<feature type="compositionally biased region" description="Low complexity" evidence="1">
    <location>
        <begin position="159"/>
        <end position="171"/>
    </location>
</feature>
<feature type="domain" description="Peptidoglycan binding-like" evidence="2">
    <location>
        <begin position="181"/>
        <end position="243"/>
    </location>
</feature>
<dbReference type="Gene3D" id="1.10.101.10">
    <property type="entry name" value="PGBD-like superfamily/PGBD"/>
    <property type="match status" value="1"/>
</dbReference>
<sequence length="245" mass="27210">MAKITAAQLIEGCKKRLGWGYVLGGQGELYSEDVGKRFFERYNEKPLSYYIKECAKWFGKHVVDCSGLIIEAFRDYLPSYGDMTANGLYDRCFERGAIGTIPEVPGVCVWKNGHIGIYIGGGKVIESRGKAYGVVETVLNARDFTNWGKLRDVDYATATPQPAAPSQNAPTLTRNLSNGMRGEDVRQAQERLEKHLAQPGKIDGIFGERTEAAVKRFQQARKNEGRDIGAVDGIIGPKTWAILWE</sequence>
<evidence type="ECO:0000259" key="2">
    <source>
        <dbReference type="Pfam" id="PF01471"/>
    </source>
</evidence>
<gene>
    <name evidence="3" type="ORF">HMPREF3293_00527</name>
</gene>
<dbReference type="AlphaFoldDB" id="A0A136Q7S6"/>
<dbReference type="InterPro" id="IPR002477">
    <property type="entry name" value="Peptidoglycan-bd-like"/>
</dbReference>
<keyword evidence="4" id="KW-1185">Reference proteome</keyword>
<feature type="region of interest" description="Disordered" evidence="1">
    <location>
        <begin position="159"/>
        <end position="178"/>
    </location>
</feature>
<dbReference type="SUPFAM" id="SSF54001">
    <property type="entry name" value="Cysteine proteinases"/>
    <property type="match status" value="1"/>
</dbReference>
<protein>
    <submittedName>
        <fullName evidence="3">Peptidoglycan binding domain protein</fullName>
    </submittedName>
</protein>